<dbReference type="SUPFAM" id="SSF52728">
    <property type="entry name" value="PTS IIb component"/>
    <property type="match status" value="1"/>
</dbReference>
<proteinExistence type="predicted"/>
<keyword evidence="10" id="KW-1185">Reference proteome</keyword>
<evidence type="ECO:0000256" key="2">
    <source>
        <dbReference type="ARBA" id="ARBA00022448"/>
    </source>
</evidence>
<evidence type="ECO:0000256" key="7">
    <source>
        <dbReference type="ARBA" id="ARBA00022777"/>
    </source>
</evidence>
<evidence type="ECO:0000259" key="8">
    <source>
        <dbReference type="PROSITE" id="PS51101"/>
    </source>
</evidence>
<sequence length="165" mass="18538">MSISLIRVDDRVIHGQTTTRWSKLRPVQSIMAIGDDVAKDELRKRVLKAAAGNLKVGIYSVDQAVDKVSRAIESDKDFFIISNSPQYLSKLVEKGVELGKKEINIGPMNSRAGAKVLGRTVAIDEKDYEAFEFLESKGYVIQFQLLPDDDIKSWSTMKAKYNEIK</sequence>
<dbReference type="Pfam" id="PF03830">
    <property type="entry name" value="PTSIIB_sorb"/>
    <property type="match status" value="1"/>
</dbReference>
<gene>
    <name evidence="9" type="ORF">H9660_07800</name>
</gene>
<evidence type="ECO:0000313" key="10">
    <source>
        <dbReference type="Proteomes" id="UP000640335"/>
    </source>
</evidence>
<evidence type="ECO:0000313" key="9">
    <source>
        <dbReference type="EMBL" id="MBD7915051.1"/>
    </source>
</evidence>
<reference evidence="9 10" key="1">
    <citation type="submission" date="2020-08" db="EMBL/GenBank/DDBJ databases">
        <title>A Genomic Blueprint of the Chicken Gut Microbiome.</title>
        <authorList>
            <person name="Gilroy R."/>
            <person name="Ravi A."/>
            <person name="Getino M."/>
            <person name="Pursley I."/>
            <person name="Horton D.L."/>
            <person name="Alikhan N.-F."/>
            <person name="Baker D."/>
            <person name="Gharbi K."/>
            <person name="Hall N."/>
            <person name="Watson M."/>
            <person name="Adriaenssens E.M."/>
            <person name="Foster-Nyarko E."/>
            <person name="Jarju S."/>
            <person name="Secka A."/>
            <person name="Antonio M."/>
            <person name="Oren A."/>
            <person name="Chaudhuri R."/>
            <person name="La Ragione R.M."/>
            <person name="Hildebrand F."/>
            <person name="Pallen M.J."/>
        </authorList>
    </citation>
    <scope>NUCLEOTIDE SEQUENCE [LARGE SCALE GENOMIC DNA]</scope>
    <source>
        <strain evidence="9 10">Sa3CUN1</strain>
    </source>
</reference>
<evidence type="ECO:0000256" key="6">
    <source>
        <dbReference type="ARBA" id="ARBA00022683"/>
    </source>
</evidence>
<accession>A0ABR8Q3Q4</accession>
<dbReference type="EMBL" id="JACSQZ010000023">
    <property type="protein sequence ID" value="MBD7915051.1"/>
    <property type="molecule type" value="Genomic_DNA"/>
</dbReference>
<keyword evidence="6" id="KW-0598">Phosphotransferase system</keyword>
<organism evidence="9 10">
    <name type="scientific">Clostridium gallinarum</name>
    <dbReference type="NCBI Taxonomy" id="2762246"/>
    <lineage>
        <taxon>Bacteria</taxon>
        <taxon>Bacillati</taxon>
        <taxon>Bacillota</taxon>
        <taxon>Clostridia</taxon>
        <taxon>Eubacteriales</taxon>
        <taxon>Clostridiaceae</taxon>
        <taxon>Clostridium</taxon>
    </lineage>
</organism>
<keyword evidence="2" id="KW-0813">Transport</keyword>
<keyword evidence="7" id="KW-0418">Kinase</keyword>
<dbReference type="RefSeq" id="WP_191749815.1">
    <property type="nucleotide sequence ID" value="NZ_JACSQZ010000023.1"/>
</dbReference>
<evidence type="ECO:0000256" key="1">
    <source>
        <dbReference type="ARBA" id="ARBA00004496"/>
    </source>
</evidence>
<comment type="subcellular location">
    <subcellularLocation>
        <location evidence="1">Cytoplasm</location>
    </subcellularLocation>
</comment>
<protein>
    <submittedName>
        <fullName evidence="9">PTS sugar transporter subunit IIB</fullName>
    </submittedName>
</protein>
<keyword evidence="5" id="KW-0808">Transferase</keyword>
<evidence type="ECO:0000256" key="5">
    <source>
        <dbReference type="ARBA" id="ARBA00022679"/>
    </source>
</evidence>
<comment type="caution">
    <text evidence="9">The sequence shown here is derived from an EMBL/GenBank/DDBJ whole genome shotgun (WGS) entry which is preliminary data.</text>
</comment>
<feature type="domain" description="PTS EIIB type-4" evidence="8">
    <location>
        <begin position="1"/>
        <end position="165"/>
    </location>
</feature>
<name>A0ABR8Q3Q4_9CLOT</name>
<dbReference type="Proteomes" id="UP000640335">
    <property type="component" value="Unassembled WGS sequence"/>
</dbReference>
<keyword evidence="4 9" id="KW-0762">Sugar transport</keyword>
<evidence type="ECO:0000256" key="3">
    <source>
        <dbReference type="ARBA" id="ARBA00022490"/>
    </source>
</evidence>
<evidence type="ECO:0000256" key="4">
    <source>
        <dbReference type="ARBA" id="ARBA00022597"/>
    </source>
</evidence>
<dbReference type="InterPro" id="IPR036667">
    <property type="entry name" value="PTS_IIB_sorbose-sp_sf"/>
</dbReference>
<dbReference type="Gene3D" id="3.40.35.10">
    <property type="entry name" value="Phosphotransferase system, sorbose subfamily IIB component"/>
    <property type="match status" value="1"/>
</dbReference>
<dbReference type="PROSITE" id="PS51101">
    <property type="entry name" value="PTS_EIIB_TYPE_4"/>
    <property type="match status" value="1"/>
</dbReference>
<dbReference type="InterPro" id="IPR004720">
    <property type="entry name" value="PTS_IIB_sorbose-sp"/>
</dbReference>
<keyword evidence="3" id="KW-0963">Cytoplasm</keyword>